<sequence length="56" mass="6213">AVALYDFEPENANEIALTAGQIIYVSYRHGQGWLVAEDPATGENGLIPEEYVQFIE</sequence>
<dbReference type="PROSITE" id="PS50002">
    <property type="entry name" value="SH3"/>
    <property type="match status" value="1"/>
</dbReference>
<feature type="non-terminal residue" evidence="4">
    <location>
        <position position="56"/>
    </location>
</feature>
<accession>A0A1E3QR58</accession>
<dbReference type="STRING" id="984486.A0A1E3QR58"/>
<dbReference type="SUPFAM" id="SSF50044">
    <property type="entry name" value="SH3-domain"/>
    <property type="match status" value="1"/>
</dbReference>
<feature type="domain" description="SH3" evidence="3">
    <location>
        <begin position="1"/>
        <end position="56"/>
    </location>
</feature>
<organism evidence="4 5">
    <name type="scientific">Babjeviella inositovora NRRL Y-12698</name>
    <dbReference type="NCBI Taxonomy" id="984486"/>
    <lineage>
        <taxon>Eukaryota</taxon>
        <taxon>Fungi</taxon>
        <taxon>Dikarya</taxon>
        <taxon>Ascomycota</taxon>
        <taxon>Saccharomycotina</taxon>
        <taxon>Pichiomycetes</taxon>
        <taxon>Serinales incertae sedis</taxon>
        <taxon>Babjeviella</taxon>
    </lineage>
</organism>
<keyword evidence="5" id="KW-1185">Reference proteome</keyword>
<dbReference type="InterPro" id="IPR001452">
    <property type="entry name" value="SH3_domain"/>
</dbReference>
<keyword evidence="1 2" id="KW-0728">SH3 domain</keyword>
<gene>
    <name evidence="4" type="ORF">BABINDRAFT_16674</name>
</gene>
<evidence type="ECO:0000256" key="2">
    <source>
        <dbReference type="PROSITE-ProRule" id="PRU00192"/>
    </source>
</evidence>
<dbReference type="GeneID" id="30148307"/>
<dbReference type="RefSeq" id="XP_018985446.1">
    <property type="nucleotide sequence ID" value="XM_019130454.1"/>
</dbReference>
<evidence type="ECO:0000313" key="4">
    <source>
        <dbReference type="EMBL" id="ODQ80118.1"/>
    </source>
</evidence>
<dbReference type="Pfam" id="PF00018">
    <property type="entry name" value="SH3_1"/>
    <property type="match status" value="1"/>
</dbReference>
<dbReference type="InterPro" id="IPR036028">
    <property type="entry name" value="SH3-like_dom_sf"/>
</dbReference>
<dbReference type="OrthoDB" id="19092at2759"/>
<dbReference type="SMART" id="SM00326">
    <property type="entry name" value="SH3"/>
    <property type="match status" value="1"/>
</dbReference>
<evidence type="ECO:0000259" key="3">
    <source>
        <dbReference type="PROSITE" id="PS50002"/>
    </source>
</evidence>
<feature type="non-terminal residue" evidence="4">
    <location>
        <position position="1"/>
    </location>
</feature>
<dbReference type="EMBL" id="KV454430">
    <property type="protein sequence ID" value="ODQ80118.1"/>
    <property type="molecule type" value="Genomic_DNA"/>
</dbReference>
<dbReference type="Gene3D" id="2.30.30.40">
    <property type="entry name" value="SH3 Domains"/>
    <property type="match status" value="1"/>
</dbReference>
<proteinExistence type="predicted"/>
<protein>
    <recommendedName>
        <fullName evidence="3">SH3 domain-containing protein</fullName>
    </recommendedName>
</protein>
<dbReference type="FunFam" id="2.30.30.40:FF:000283">
    <property type="entry name" value="NAP1-binding protein 2"/>
    <property type="match status" value="1"/>
</dbReference>
<name>A0A1E3QR58_9ASCO</name>
<dbReference type="Proteomes" id="UP000094336">
    <property type="component" value="Unassembled WGS sequence"/>
</dbReference>
<reference evidence="5" key="1">
    <citation type="submission" date="2016-05" db="EMBL/GenBank/DDBJ databases">
        <title>Comparative genomics of biotechnologically important yeasts.</title>
        <authorList>
            <consortium name="DOE Joint Genome Institute"/>
            <person name="Riley R."/>
            <person name="Haridas S."/>
            <person name="Wolfe K.H."/>
            <person name="Lopes M.R."/>
            <person name="Hittinger C.T."/>
            <person name="Goker M."/>
            <person name="Salamov A."/>
            <person name="Wisecaver J."/>
            <person name="Long T.M."/>
            <person name="Aerts A.L."/>
            <person name="Barry K."/>
            <person name="Choi C."/>
            <person name="Clum A."/>
            <person name="Coughlan A.Y."/>
            <person name="Deshpande S."/>
            <person name="Douglass A.P."/>
            <person name="Hanson S.J."/>
            <person name="Klenk H.-P."/>
            <person name="Labutti K."/>
            <person name="Lapidus A."/>
            <person name="Lindquist E."/>
            <person name="Lipzen A."/>
            <person name="Meier-Kolthoff J.P."/>
            <person name="Ohm R.A."/>
            <person name="Otillar R.P."/>
            <person name="Pangilinan J."/>
            <person name="Peng Y."/>
            <person name="Rokas A."/>
            <person name="Rosa C.A."/>
            <person name="Scheuner C."/>
            <person name="Sibirny A.A."/>
            <person name="Slot J.C."/>
            <person name="Stielow J.B."/>
            <person name="Sun H."/>
            <person name="Kurtzman C.P."/>
            <person name="Blackwell M."/>
            <person name="Grigoriev I.V."/>
            <person name="Jeffries T.W."/>
        </authorList>
    </citation>
    <scope>NUCLEOTIDE SEQUENCE [LARGE SCALE GENOMIC DNA]</scope>
    <source>
        <strain evidence="5">NRRL Y-12698</strain>
    </source>
</reference>
<dbReference type="AlphaFoldDB" id="A0A1E3QR58"/>
<evidence type="ECO:0000313" key="5">
    <source>
        <dbReference type="Proteomes" id="UP000094336"/>
    </source>
</evidence>
<evidence type="ECO:0000256" key="1">
    <source>
        <dbReference type="ARBA" id="ARBA00022443"/>
    </source>
</evidence>